<gene>
    <name evidence="7" type="ORF">D8S82_15170</name>
</gene>
<evidence type="ECO:0000256" key="2">
    <source>
        <dbReference type="ARBA" id="ARBA00022741"/>
    </source>
</evidence>
<keyword evidence="4 5" id="KW-0238">DNA-binding</keyword>
<organism evidence="7 8">
    <name type="scientific">Mycolicibacterium hodleri</name>
    <dbReference type="NCBI Taxonomy" id="49897"/>
    <lineage>
        <taxon>Bacteria</taxon>
        <taxon>Bacillati</taxon>
        <taxon>Actinomycetota</taxon>
        <taxon>Actinomycetes</taxon>
        <taxon>Mycobacteriales</taxon>
        <taxon>Mycobacteriaceae</taxon>
        <taxon>Mycolicibacterium</taxon>
    </lineage>
</organism>
<name>A0A544W0K2_9MYCO</name>
<dbReference type="EMBL" id="VIFX01000018">
    <property type="protein sequence ID" value="TQR85765.1"/>
    <property type="molecule type" value="Genomic_DNA"/>
</dbReference>
<dbReference type="InterPro" id="IPR011990">
    <property type="entry name" value="TPR-like_helical_dom_sf"/>
</dbReference>
<protein>
    <submittedName>
        <fullName evidence="7">AAA family ATPase</fullName>
    </submittedName>
</protein>
<dbReference type="SUPFAM" id="SSF52540">
    <property type="entry name" value="P-loop containing nucleoside triphosphate hydrolases"/>
    <property type="match status" value="1"/>
</dbReference>
<dbReference type="PROSITE" id="PS51755">
    <property type="entry name" value="OMPR_PHOB"/>
    <property type="match status" value="1"/>
</dbReference>
<dbReference type="Pfam" id="PF03704">
    <property type="entry name" value="BTAD"/>
    <property type="match status" value="1"/>
</dbReference>
<proteinExistence type="inferred from homology"/>
<dbReference type="AlphaFoldDB" id="A0A544W0K2"/>
<keyword evidence="2" id="KW-0547">Nucleotide-binding</keyword>
<evidence type="ECO:0000256" key="3">
    <source>
        <dbReference type="ARBA" id="ARBA00022840"/>
    </source>
</evidence>
<evidence type="ECO:0000256" key="4">
    <source>
        <dbReference type="ARBA" id="ARBA00023125"/>
    </source>
</evidence>
<dbReference type="CDD" id="cd15831">
    <property type="entry name" value="BTAD"/>
    <property type="match status" value="1"/>
</dbReference>
<evidence type="ECO:0000256" key="1">
    <source>
        <dbReference type="ARBA" id="ARBA00005820"/>
    </source>
</evidence>
<dbReference type="GO" id="GO:0004016">
    <property type="term" value="F:adenylate cyclase activity"/>
    <property type="evidence" value="ECO:0007669"/>
    <property type="project" value="TreeGrafter"/>
</dbReference>
<dbReference type="PANTHER" id="PTHR16305:SF35">
    <property type="entry name" value="TRANSCRIPTIONAL ACTIVATOR DOMAIN"/>
    <property type="match status" value="1"/>
</dbReference>
<reference evidence="7 8" key="1">
    <citation type="submission" date="2018-10" db="EMBL/GenBank/DDBJ databases">
        <title>Draft genome of Mycobacterium hodleri strain B.</title>
        <authorList>
            <person name="Amande T.J."/>
            <person name="Mcgenity T.J."/>
        </authorList>
    </citation>
    <scope>NUCLEOTIDE SEQUENCE [LARGE SCALE GENOMIC DNA]</scope>
    <source>
        <strain evidence="7 8">B</strain>
    </source>
</reference>
<dbReference type="GO" id="GO:0005524">
    <property type="term" value="F:ATP binding"/>
    <property type="evidence" value="ECO:0007669"/>
    <property type="project" value="UniProtKB-KW"/>
</dbReference>
<dbReference type="Gene3D" id="3.40.50.300">
    <property type="entry name" value="P-loop containing nucleotide triphosphate hydrolases"/>
    <property type="match status" value="1"/>
</dbReference>
<evidence type="ECO:0000313" key="8">
    <source>
        <dbReference type="Proteomes" id="UP000315759"/>
    </source>
</evidence>
<dbReference type="InterPro" id="IPR016032">
    <property type="entry name" value="Sig_transdc_resp-reg_C-effctor"/>
</dbReference>
<dbReference type="InterPro" id="IPR001867">
    <property type="entry name" value="OmpR/PhoB-type_DNA-bd"/>
</dbReference>
<dbReference type="Gene3D" id="1.25.40.10">
    <property type="entry name" value="Tetratricopeptide repeat domain"/>
    <property type="match status" value="2"/>
</dbReference>
<dbReference type="InterPro" id="IPR027417">
    <property type="entry name" value="P-loop_NTPase"/>
</dbReference>
<dbReference type="PANTHER" id="PTHR16305">
    <property type="entry name" value="TESTICULAR SOLUBLE ADENYLYL CYCLASE"/>
    <property type="match status" value="1"/>
</dbReference>
<dbReference type="SMART" id="SM01043">
    <property type="entry name" value="BTAD"/>
    <property type="match status" value="1"/>
</dbReference>
<dbReference type="Pfam" id="PF13191">
    <property type="entry name" value="AAA_16"/>
    <property type="match status" value="1"/>
</dbReference>
<dbReference type="Pfam" id="PF00486">
    <property type="entry name" value="Trans_reg_C"/>
    <property type="match status" value="1"/>
</dbReference>
<sequence length="1040" mass="110916">MRLWRNGVELDAGPRQQACLLALLLAQEGRPISTAEIIDVIWGEGAPASAVNVLHKYIGALRRLVEPTLPARSAGSYLLRRGTGYLFTAGPGELDLVSFREYLTAAESALSEHRRGEALDSYVAALQLWAGPAGDGLAHGPAAMSIFAGLNDEFFDACTAATELALSQNRPERVLAPLQLAAAMAPLHEPVQASLVGALGAAGRQVEALSVFRRVRTRLADDLGLDPGHALESAHRRVLSQSATQGRPTPPPEELVAEGLVGRAEELAVLWEAVDAASTGGGGLVIMEGEPGVGKTRLLQEVAGAAGRRDGRVAWGSCLDGDGTPSMWPWIQVVGAVVHLLPTALQQKWLDGDLGRLLEPRDVVLGGSVLTDTGAQFRLFERVVAVVAEVSAERPLVIVIDDLHWADVASLQLFTHLTAQLPGGAVVIGALRDHAPAPGTEPELARMLATASRVPGHRRVVLGPLTLAEVTELIRRETGQDPAGGAARDIFARTAGNPFFVRELSRFLAAGGSLSTTAATQKGVPSTVRDVVRDRVADLDDGVIRLLHIAALIGRDVALSLLARVAGIEIQSCLDRLEPLHGLGLLEPTPQDPYSFRFTHDLVRESVAGITPPGRATQLHMGIADALESTDSDDDTIAERLAYHLWAAGPLADPARTAGALARAGGRAATKSALEAAERQLRLAVQVAHQAGLAELELSSLSQLTAVVGMRSMYGTAALDLLERAEYLARGLGRELEAAGFLFSRWTAHQQAIELDRAGPLARRLLEQGYASTDLMVRTYGLQAWGLHQWDVGNIGESFRYLSQSEQPLLDGLARREEDPVRGDLELLMIGMLAEVTALHGDIDAARALLDALEGVAGDNPYRVTIWATMVGRIAAIVGDSDWALRGAERGIVVDPGFSFVFLGTYQRLARCWALAMTGGAMAGATSAITEAQRIIAANLLDPPRSCVATWYALLGEMYLAAGSPDEAAAALDRAEFYVNAYGQRYPQGLILLLRARVLHARGKPAATVRAAAEAALTFSHNHEAYLFVHRAEQFLAELN</sequence>
<dbReference type="SUPFAM" id="SSF46894">
    <property type="entry name" value="C-terminal effector domain of the bipartite response regulators"/>
    <property type="match status" value="1"/>
</dbReference>
<evidence type="ECO:0000256" key="5">
    <source>
        <dbReference type="PROSITE-ProRule" id="PRU01091"/>
    </source>
</evidence>
<dbReference type="SMART" id="SM00862">
    <property type="entry name" value="Trans_reg_C"/>
    <property type="match status" value="1"/>
</dbReference>
<dbReference type="GO" id="GO:0000160">
    <property type="term" value="P:phosphorelay signal transduction system"/>
    <property type="evidence" value="ECO:0007669"/>
    <property type="project" value="InterPro"/>
</dbReference>
<dbReference type="SUPFAM" id="SSF48452">
    <property type="entry name" value="TPR-like"/>
    <property type="match status" value="2"/>
</dbReference>
<comment type="similarity">
    <text evidence="1">Belongs to the AfsR/DnrI/RedD regulatory family.</text>
</comment>
<dbReference type="GO" id="GO:0003677">
    <property type="term" value="F:DNA binding"/>
    <property type="evidence" value="ECO:0007669"/>
    <property type="project" value="UniProtKB-UniRule"/>
</dbReference>
<dbReference type="GO" id="GO:0005737">
    <property type="term" value="C:cytoplasm"/>
    <property type="evidence" value="ECO:0007669"/>
    <property type="project" value="TreeGrafter"/>
</dbReference>
<dbReference type="InterPro" id="IPR041664">
    <property type="entry name" value="AAA_16"/>
</dbReference>
<comment type="caution">
    <text evidence="7">The sequence shown here is derived from an EMBL/GenBank/DDBJ whole genome shotgun (WGS) entry which is preliminary data.</text>
</comment>
<feature type="domain" description="OmpR/PhoB-type" evidence="6">
    <location>
        <begin position="1"/>
        <end position="89"/>
    </location>
</feature>
<feature type="DNA-binding region" description="OmpR/PhoB-type" evidence="5">
    <location>
        <begin position="1"/>
        <end position="89"/>
    </location>
</feature>
<dbReference type="Gene3D" id="1.10.10.10">
    <property type="entry name" value="Winged helix-like DNA-binding domain superfamily/Winged helix DNA-binding domain"/>
    <property type="match status" value="1"/>
</dbReference>
<dbReference type="InterPro" id="IPR036388">
    <property type="entry name" value="WH-like_DNA-bd_sf"/>
</dbReference>
<evidence type="ECO:0000313" key="7">
    <source>
        <dbReference type="EMBL" id="TQR85765.1"/>
    </source>
</evidence>
<evidence type="ECO:0000259" key="6">
    <source>
        <dbReference type="PROSITE" id="PS51755"/>
    </source>
</evidence>
<dbReference type="GO" id="GO:0006355">
    <property type="term" value="P:regulation of DNA-templated transcription"/>
    <property type="evidence" value="ECO:0007669"/>
    <property type="project" value="InterPro"/>
</dbReference>
<keyword evidence="8" id="KW-1185">Reference proteome</keyword>
<keyword evidence="3" id="KW-0067">ATP-binding</keyword>
<accession>A0A544W0K2</accession>
<dbReference type="Proteomes" id="UP000315759">
    <property type="component" value="Unassembled WGS sequence"/>
</dbReference>
<dbReference type="InterPro" id="IPR005158">
    <property type="entry name" value="BTAD"/>
</dbReference>